<evidence type="ECO:0000256" key="3">
    <source>
        <dbReference type="ARBA" id="ARBA00022741"/>
    </source>
</evidence>
<evidence type="ECO:0000259" key="5">
    <source>
        <dbReference type="Pfam" id="PF01583"/>
    </source>
</evidence>
<dbReference type="Gene3D" id="3.40.50.620">
    <property type="entry name" value="HUPs"/>
    <property type="match status" value="1"/>
</dbReference>
<feature type="domain" description="Sulphate adenylyltransferase catalytic" evidence="6">
    <location>
        <begin position="348"/>
        <end position="552"/>
    </location>
</feature>
<dbReference type="CDD" id="cd02027">
    <property type="entry name" value="APSK"/>
    <property type="match status" value="1"/>
</dbReference>
<dbReference type="EC" id="2.7.1.25" evidence="1"/>
<dbReference type="SUPFAM" id="SSF88697">
    <property type="entry name" value="PUA domain-like"/>
    <property type="match status" value="1"/>
</dbReference>
<dbReference type="Gene3D" id="3.10.400.10">
    <property type="entry name" value="Sulfate adenylyltransferase"/>
    <property type="match status" value="1"/>
</dbReference>
<dbReference type="Pfam" id="PF01747">
    <property type="entry name" value="ATP-sulfurylase"/>
    <property type="match status" value="1"/>
</dbReference>
<dbReference type="NCBIfam" id="TIGR00455">
    <property type="entry name" value="apsK"/>
    <property type="match status" value="1"/>
</dbReference>
<dbReference type="Gene3D" id="3.40.50.300">
    <property type="entry name" value="P-loop containing nucleotide triphosphate hydrolases"/>
    <property type="match status" value="1"/>
</dbReference>
<evidence type="ECO:0000259" key="7">
    <source>
        <dbReference type="Pfam" id="PF14306"/>
    </source>
</evidence>
<proteinExistence type="predicted"/>
<feature type="domain" description="ATP-sulfurylase PUA-like" evidence="7">
    <location>
        <begin position="215"/>
        <end position="335"/>
    </location>
</feature>
<dbReference type="InterPro" id="IPR025980">
    <property type="entry name" value="ATP-Sase_PUA-like_dom"/>
</dbReference>
<evidence type="ECO:0000259" key="6">
    <source>
        <dbReference type="Pfam" id="PF01747"/>
    </source>
</evidence>
<reference evidence="8" key="1">
    <citation type="journal article" date="2020" name="Nature">
        <title>Giant virus diversity and host interactions through global metagenomics.</title>
        <authorList>
            <person name="Schulz F."/>
            <person name="Roux S."/>
            <person name="Paez-Espino D."/>
            <person name="Jungbluth S."/>
            <person name="Walsh D.A."/>
            <person name="Denef V.J."/>
            <person name="McMahon K.D."/>
            <person name="Konstantinidis K.T."/>
            <person name="Eloe-Fadrosh E.A."/>
            <person name="Kyrpides N.C."/>
            <person name="Woyke T."/>
        </authorList>
    </citation>
    <scope>NUCLEOTIDE SEQUENCE</scope>
    <source>
        <strain evidence="8">GVMAG-M-3300023184-50</strain>
    </source>
</reference>
<dbReference type="Pfam" id="PF01583">
    <property type="entry name" value="APS_kinase"/>
    <property type="match status" value="1"/>
</dbReference>
<dbReference type="PANTHER" id="PTHR42700:SF1">
    <property type="entry name" value="SULFATE ADENYLYLTRANSFERASE"/>
    <property type="match status" value="1"/>
</dbReference>
<dbReference type="SUPFAM" id="SSF52540">
    <property type="entry name" value="P-loop containing nucleoside triphosphate hydrolases"/>
    <property type="match status" value="1"/>
</dbReference>
<keyword evidence="4" id="KW-0067">ATP-binding</keyword>
<dbReference type="NCBIfam" id="NF003013">
    <property type="entry name" value="PRK03846.1"/>
    <property type="match status" value="1"/>
</dbReference>
<feature type="domain" description="APS kinase" evidence="5">
    <location>
        <begin position="558"/>
        <end position="709"/>
    </location>
</feature>
<protein>
    <recommendedName>
        <fullName evidence="1">adenylyl-sulfate kinase</fullName>
        <ecNumber evidence="1">2.7.1.25</ecNumber>
    </recommendedName>
</protein>
<keyword evidence="3" id="KW-0547">Nucleotide-binding</keyword>
<dbReference type="GO" id="GO:0004781">
    <property type="term" value="F:sulfate adenylyltransferase (ATP) activity"/>
    <property type="evidence" value="ECO:0007669"/>
    <property type="project" value="InterPro"/>
</dbReference>
<dbReference type="GO" id="GO:0010134">
    <property type="term" value="P:sulfate assimilation via adenylyl sulfate reduction"/>
    <property type="evidence" value="ECO:0007669"/>
    <property type="project" value="TreeGrafter"/>
</dbReference>
<dbReference type="InterPro" id="IPR050512">
    <property type="entry name" value="Sulf_AdTrans/APS_kinase"/>
</dbReference>
<accession>A0A6C0I5K9</accession>
<evidence type="ECO:0000256" key="2">
    <source>
        <dbReference type="ARBA" id="ARBA00022679"/>
    </source>
</evidence>
<dbReference type="InterPro" id="IPR059117">
    <property type="entry name" value="APS_kinase_dom"/>
</dbReference>
<dbReference type="InterPro" id="IPR015947">
    <property type="entry name" value="PUA-like_sf"/>
</dbReference>
<organism evidence="8">
    <name type="scientific">viral metagenome</name>
    <dbReference type="NCBI Taxonomy" id="1070528"/>
    <lineage>
        <taxon>unclassified sequences</taxon>
        <taxon>metagenomes</taxon>
        <taxon>organismal metagenomes</taxon>
    </lineage>
</organism>
<dbReference type="InterPro" id="IPR002891">
    <property type="entry name" value="APS"/>
</dbReference>
<sequence>MKLIVQSHGGSATTAFMSFINPYIESINCPNNTDTLKHTIPERTHTYNPTHVLYIYGDMHKTIRSLFRRKDGKGVTYASILNIILKCSNNATPLFQNYNEYIETVIKTRCEPIGCVDHMVRWKGVPGVFFIHYEQICNSDTIDAFLGVPTGTCSAFAIKPRRSTPDVSETSEYLNIMSEFDKIIDELVSKKHTEKYYLRLSRLKLTNIVIPSIPMNSKTLDERELCDLECLLNGTFAPINTYMTCGEYYRCLADPSFYPIPIVCSISSDVPIGIGAAISLKDVTGITYATLTVSECWKPDLTSEWKAVFGCDDDTHPYIRYVKSKGDIRYVSGNLVANTPFTHNSFSEYRKTPQQVKALGPFIGFQTRNPLHRSHTELIKRSTGDIPVLLHPVEGVTQECDIPFPVRMQCYKNTLPYLGNATLSILRLSMRMAGPREAVWHAGIRRNYGCSHFIVGRDHAGPSYRKKDGTSFYGSLDAQKLAKSLEASLGITIVTSEEVVYCEDIGEYRTLSESEGHTVKNISGTLFRSMLEKNEDVPEWYSYPEVIKSLQTYYQKPKGVCFYFVGLSGSGKSTLANALKGKLTEKYPCREVSLLDADEIRTNLSKGLGFSKEDRSTNVRRIGYVASEIVRHGGIVVVANIAPYQEDREFNRKLITSYGKYVELYVDTPIEVCEERDVKGLYKAARAGTLKGFTGVSDPFEPPTNCEVISLDNKHETIAQVISVCFKHIE</sequence>
<evidence type="ECO:0000313" key="8">
    <source>
        <dbReference type="EMBL" id="QHT88291.1"/>
    </source>
</evidence>
<dbReference type="Pfam" id="PF14306">
    <property type="entry name" value="PUA_2"/>
    <property type="match status" value="1"/>
</dbReference>
<dbReference type="GO" id="GO:0019379">
    <property type="term" value="P:sulfate assimilation, phosphoadenylyl sulfate reduction by phosphoadenylyl-sulfate reductase (thioredoxin)"/>
    <property type="evidence" value="ECO:0007669"/>
    <property type="project" value="TreeGrafter"/>
</dbReference>
<dbReference type="InterPro" id="IPR014729">
    <property type="entry name" value="Rossmann-like_a/b/a_fold"/>
</dbReference>
<name>A0A6C0I5K9_9ZZZZ</name>
<evidence type="ECO:0000256" key="1">
    <source>
        <dbReference type="ARBA" id="ARBA00012121"/>
    </source>
</evidence>
<dbReference type="SUPFAM" id="SSF52374">
    <property type="entry name" value="Nucleotidylyl transferase"/>
    <property type="match status" value="1"/>
</dbReference>
<dbReference type="AlphaFoldDB" id="A0A6C0I5K9"/>
<dbReference type="InterPro" id="IPR024951">
    <property type="entry name" value="Sulfurylase_cat_dom"/>
</dbReference>
<dbReference type="GO" id="GO:0005737">
    <property type="term" value="C:cytoplasm"/>
    <property type="evidence" value="ECO:0007669"/>
    <property type="project" value="TreeGrafter"/>
</dbReference>
<dbReference type="GO" id="GO:0005524">
    <property type="term" value="F:ATP binding"/>
    <property type="evidence" value="ECO:0007669"/>
    <property type="project" value="InterPro"/>
</dbReference>
<dbReference type="GO" id="GO:0004020">
    <property type="term" value="F:adenylylsulfate kinase activity"/>
    <property type="evidence" value="ECO:0007669"/>
    <property type="project" value="InterPro"/>
</dbReference>
<dbReference type="EMBL" id="MN740114">
    <property type="protein sequence ID" value="QHT88291.1"/>
    <property type="molecule type" value="Genomic_DNA"/>
</dbReference>
<dbReference type="PANTHER" id="PTHR42700">
    <property type="entry name" value="SULFATE ADENYLYLTRANSFERASE"/>
    <property type="match status" value="1"/>
</dbReference>
<keyword evidence="2" id="KW-0808">Transferase</keyword>
<evidence type="ECO:0000256" key="4">
    <source>
        <dbReference type="ARBA" id="ARBA00022840"/>
    </source>
</evidence>
<dbReference type="InterPro" id="IPR027417">
    <property type="entry name" value="P-loop_NTPase"/>
</dbReference>